<evidence type="ECO:0000313" key="10">
    <source>
        <dbReference type="Proteomes" id="UP001431784"/>
    </source>
</evidence>
<evidence type="ECO:0000256" key="5">
    <source>
        <dbReference type="ARBA" id="ARBA00023004"/>
    </source>
</evidence>
<evidence type="ECO:0000256" key="6">
    <source>
        <dbReference type="PROSITE-ProRule" id="PRU00433"/>
    </source>
</evidence>
<evidence type="ECO:0000313" key="9">
    <source>
        <dbReference type="EMBL" id="MDD7970749.1"/>
    </source>
</evidence>
<keyword evidence="1" id="KW-0813">Transport</keyword>
<dbReference type="PRINTS" id="PR00604">
    <property type="entry name" value="CYTCHRMECIAB"/>
</dbReference>
<feature type="domain" description="Cytochrome c" evidence="8">
    <location>
        <begin position="170"/>
        <end position="246"/>
    </location>
</feature>
<evidence type="ECO:0000256" key="1">
    <source>
        <dbReference type="ARBA" id="ARBA00022448"/>
    </source>
</evidence>
<gene>
    <name evidence="9" type="ORF">PUT78_06535</name>
</gene>
<evidence type="ECO:0000259" key="8">
    <source>
        <dbReference type="PROSITE" id="PS51007"/>
    </source>
</evidence>
<sequence length="247" mass="26853">MMGNNVFRTLLGAGAILAGLGAAPLAAQTGSGAVPLGDAARGAGLWEQECAACHEMGRGAENGIGPHLNRIFSRRAAGLDDFVYSGSITRMGRDGLRWTYRTLDAYIENPYALVSGTRMSYAGLPDAQDRADLLGYIRQFSDMPEDIPEAEPTARRVEIDLPPEVLAIRGDREWGEYLASECLTCHQRDGAAMGIPSITHWPEDRFVAAMHAYKEGLRPHSVMQNVARRLDNEEIAALAAYFATIDD</sequence>
<keyword evidence="10" id="KW-1185">Reference proteome</keyword>
<dbReference type="PANTHER" id="PTHR11961">
    <property type="entry name" value="CYTOCHROME C"/>
    <property type="match status" value="1"/>
</dbReference>
<dbReference type="Proteomes" id="UP001431784">
    <property type="component" value="Unassembled WGS sequence"/>
</dbReference>
<evidence type="ECO:0000256" key="7">
    <source>
        <dbReference type="SAM" id="SignalP"/>
    </source>
</evidence>
<dbReference type="EMBL" id="JAQZSM010000004">
    <property type="protein sequence ID" value="MDD7970749.1"/>
    <property type="molecule type" value="Genomic_DNA"/>
</dbReference>
<dbReference type="SUPFAM" id="SSF46626">
    <property type="entry name" value="Cytochrome c"/>
    <property type="match status" value="2"/>
</dbReference>
<feature type="signal peptide" evidence="7">
    <location>
        <begin position="1"/>
        <end position="27"/>
    </location>
</feature>
<feature type="domain" description="Cytochrome c" evidence="8">
    <location>
        <begin position="37"/>
        <end position="141"/>
    </location>
</feature>
<keyword evidence="4" id="KW-0249">Electron transport</keyword>
<dbReference type="Pfam" id="PF13442">
    <property type="entry name" value="Cytochrome_CBB3"/>
    <property type="match status" value="1"/>
</dbReference>
<keyword evidence="5 6" id="KW-0408">Iron</keyword>
<comment type="caution">
    <text evidence="9">The sequence shown here is derived from an EMBL/GenBank/DDBJ whole genome shotgun (WGS) entry which is preliminary data.</text>
</comment>
<feature type="chain" id="PRO_5047177021" evidence="7">
    <location>
        <begin position="28"/>
        <end position="247"/>
    </location>
</feature>
<dbReference type="InterPro" id="IPR036909">
    <property type="entry name" value="Cyt_c-like_dom_sf"/>
</dbReference>
<evidence type="ECO:0000256" key="2">
    <source>
        <dbReference type="ARBA" id="ARBA00022617"/>
    </source>
</evidence>
<reference evidence="9" key="1">
    <citation type="submission" date="2023-02" db="EMBL/GenBank/DDBJ databases">
        <title>Description of Roseinatronobacter alkalisoli sp. nov., an alkaliphilic bacerium isolated from soda soil.</title>
        <authorList>
            <person name="Wei W."/>
        </authorList>
    </citation>
    <scope>NUCLEOTIDE SEQUENCE</scope>
    <source>
        <strain evidence="9">HJB301</strain>
    </source>
</reference>
<dbReference type="PROSITE" id="PS51007">
    <property type="entry name" value="CYTC"/>
    <property type="match status" value="2"/>
</dbReference>
<evidence type="ECO:0000256" key="3">
    <source>
        <dbReference type="ARBA" id="ARBA00022723"/>
    </source>
</evidence>
<organism evidence="9 10">
    <name type="scientific">Roseinatronobacter alkalisoli</name>
    <dbReference type="NCBI Taxonomy" id="3028235"/>
    <lineage>
        <taxon>Bacteria</taxon>
        <taxon>Pseudomonadati</taxon>
        <taxon>Pseudomonadota</taxon>
        <taxon>Alphaproteobacteria</taxon>
        <taxon>Rhodobacterales</taxon>
        <taxon>Paracoccaceae</taxon>
        <taxon>Roseinatronobacter</taxon>
    </lineage>
</organism>
<accession>A0ABT5T6S0</accession>
<keyword evidence="3 6" id="KW-0479">Metal-binding</keyword>
<proteinExistence type="predicted"/>
<dbReference type="InterPro" id="IPR009056">
    <property type="entry name" value="Cyt_c-like_dom"/>
</dbReference>
<name>A0ABT5T6S0_9RHOB</name>
<dbReference type="Gene3D" id="1.10.760.10">
    <property type="entry name" value="Cytochrome c-like domain"/>
    <property type="match status" value="2"/>
</dbReference>
<keyword evidence="7" id="KW-0732">Signal</keyword>
<protein>
    <submittedName>
        <fullName evidence="9">C-type cytochrome</fullName>
    </submittedName>
</protein>
<dbReference type="InterPro" id="IPR002327">
    <property type="entry name" value="Cyt_c_1A/1B"/>
</dbReference>
<keyword evidence="2 6" id="KW-0349">Heme</keyword>
<evidence type="ECO:0000256" key="4">
    <source>
        <dbReference type="ARBA" id="ARBA00022982"/>
    </source>
</evidence>